<organism evidence="1">
    <name type="scientific">Tuwongella immobilis</name>
    <dbReference type="NCBI Taxonomy" id="692036"/>
    <lineage>
        <taxon>Bacteria</taxon>
        <taxon>Pseudomonadati</taxon>
        <taxon>Planctomycetota</taxon>
        <taxon>Planctomycetia</taxon>
        <taxon>Gemmatales</taxon>
        <taxon>Gemmataceae</taxon>
        <taxon>Tuwongella</taxon>
    </lineage>
</organism>
<dbReference type="InParanoid" id="A0A6C2YW95"/>
<evidence type="ECO:0000313" key="1">
    <source>
        <dbReference type="EMBL" id="VIP05145.1"/>
    </source>
</evidence>
<accession>A0A6C2YW95</accession>
<proteinExistence type="predicted"/>
<gene>
    <name evidence="1" type="ORF">GMBLW1_40480</name>
</gene>
<dbReference type="KEGG" id="tim:GMBLW1_40480"/>
<dbReference type="Proteomes" id="UP000464378">
    <property type="component" value="Chromosome"/>
</dbReference>
<keyword evidence="2" id="KW-1185">Reference proteome</keyword>
<dbReference type="EMBL" id="LR586016">
    <property type="protein sequence ID" value="VIP05145.1"/>
    <property type="molecule type" value="Genomic_DNA"/>
</dbReference>
<dbReference type="AlphaFoldDB" id="A0A6C2YW95"/>
<sequence>MPWQVVERKIGRAGGEKQRAARQREWDRRFGADNWAIGYCIEGEFVLQEAALESVYYRSYELHFHHHPDDLHELIALAKRLRNPHAEATTSVDLQVPAILRYLREHGLELRGTELVDIGTWEGQRSHPISVRLSPLQIACVLDPKQTLEQWWQSKKCLAVWSDD</sequence>
<evidence type="ECO:0000313" key="2">
    <source>
        <dbReference type="Proteomes" id="UP000464378"/>
    </source>
</evidence>
<name>A0A6C2YW95_9BACT</name>
<dbReference type="EMBL" id="LR593887">
    <property type="protein sequence ID" value="VTS07646.1"/>
    <property type="molecule type" value="Genomic_DNA"/>
</dbReference>
<protein>
    <submittedName>
        <fullName evidence="1">Uncharacterized protein</fullName>
    </submittedName>
</protein>
<reference evidence="1" key="1">
    <citation type="submission" date="2019-04" db="EMBL/GenBank/DDBJ databases">
        <authorList>
            <consortium name="Science for Life Laboratories"/>
        </authorList>
    </citation>
    <scope>NUCLEOTIDE SEQUENCE</scope>
    <source>
        <strain evidence="1">MBLW1</strain>
    </source>
</reference>
<dbReference type="RefSeq" id="WP_162660167.1">
    <property type="nucleotide sequence ID" value="NZ_LR593887.1"/>
</dbReference>